<accession>A0A183NJJ7</accession>
<sequence length="163" mass="18718">MLLPNQLINQNQPPHKETSILRHLFVFNDLIIIAKDTSSKRTSGRRLVFDKSRKNQSKINDKKLSPDQCDGFLRPPLDLLYTDCDKKFKIMNAESNTLNCMQPNVGCVPHRVGGGRGRRSRSKNELYSRKAANSTSHSYTRLTALYVFSLYRCKIRPFKTDGK</sequence>
<evidence type="ECO:0000313" key="2">
    <source>
        <dbReference type="Proteomes" id="UP000269396"/>
    </source>
</evidence>
<reference evidence="1 2" key="1">
    <citation type="submission" date="2018-11" db="EMBL/GenBank/DDBJ databases">
        <authorList>
            <consortium name="Pathogen Informatics"/>
        </authorList>
    </citation>
    <scope>NUCLEOTIDE SEQUENCE [LARGE SCALE GENOMIC DNA]</scope>
    <source>
        <strain>Denwood</strain>
        <strain evidence="2">Zambia</strain>
    </source>
</reference>
<evidence type="ECO:0000313" key="1">
    <source>
        <dbReference type="EMBL" id="VDO85740.1"/>
    </source>
</evidence>
<gene>
    <name evidence="1" type="ORF">SMTD_LOCUS2283</name>
</gene>
<dbReference type="Proteomes" id="UP000269396">
    <property type="component" value="Unassembled WGS sequence"/>
</dbReference>
<keyword evidence="2" id="KW-1185">Reference proteome</keyword>
<dbReference type="AlphaFoldDB" id="A0A183NJJ7"/>
<protein>
    <submittedName>
        <fullName evidence="1">Uncharacterized protein</fullName>
    </submittedName>
</protein>
<dbReference type="EMBL" id="UZAL01003030">
    <property type="protein sequence ID" value="VDO85740.1"/>
    <property type="molecule type" value="Genomic_DNA"/>
</dbReference>
<proteinExistence type="predicted"/>
<organism evidence="1 2">
    <name type="scientific">Schistosoma mattheei</name>
    <dbReference type="NCBI Taxonomy" id="31246"/>
    <lineage>
        <taxon>Eukaryota</taxon>
        <taxon>Metazoa</taxon>
        <taxon>Spiralia</taxon>
        <taxon>Lophotrochozoa</taxon>
        <taxon>Platyhelminthes</taxon>
        <taxon>Trematoda</taxon>
        <taxon>Digenea</taxon>
        <taxon>Strigeidida</taxon>
        <taxon>Schistosomatoidea</taxon>
        <taxon>Schistosomatidae</taxon>
        <taxon>Schistosoma</taxon>
    </lineage>
</organism>
<name>A0A183NJJ7_9TREM</name>